<evidence type="ECO:0000313" key="2">
    <source>
        <dbReference type="Proteomes" id="UP000000226"/>
    </source>
</evidence>
<evidence type="ECO:0000313" key="1">
    <source>
        <dbReference type="EMBL" id="KAK6646043.1"/>
    </source>
</evidence>
<sequence>MRGLWREGLSSAFRTALACAIVGCLSLYTPPSVSAVISFPAFSYVAAILIIANHATLGDALRGCCLALYATVQTMGPAIFSLWLIGPGRLSRLGTAGAVAVAAFVVVLPWPYSGDLMVKRLALGQIVLVYVVAYDNGVHTDPVMHPLRLGASTALGVLACVLALLLPYPRLACSQMKESYKLLTKNMLTRLKIFKKLISEEDKANAIRLISEVKFLRTKRTKLFSLIALYQEGMKWEIVPFKNLKSHWLSLIERVEEVDTNLRGMELALTCTNSFTNNIINQDLKHGLNCLEEHVSLTIKQPKQGLRGASLTVPESNAKDITLFLQSFQTIPTTHKELPIFFFLFCAQLLHKKPFTQAPTSSHHSNRNENSHKGKQKWANLIATLRNTNFIPPIKSSLSLGLAVFLGLVYSKENGLWAGLPVAVSYVSGREATFRAANLKAQGTVLGTVYGVLGCFLFERFLPVRLLSLLPWFIFTSFLQRSKTYGPAGAISAVIGAVLILGRENFGPPSEFAIARIVETFIGLSCSIFVDLIFGPKRASTCAKRKLSQCLGPLGESIGSLSLLAGETDLGENLKRLKTQVNELKKLVVEAEVEPNFWFLPFNSVSYNKLLGSLSRVVELLWFGEHALKFLQQEFKRCGAYEKEDVNMLNGKLEHAKELICSSMKNLEEISRMKFVEKKNNPCDLEAGKSSECNTCMVSSGLGEDGIEETIGCFLQVCRIVVDNLHGDESEKEVKSQVVLSLSALGFCLFSCIRETIEIEEAITEIVQWENPSS</sequence>
<keyword evidence="2" id="KW-1185">Reference proteome</keyword>
<name>A0ACC3P272_PHAVU</name>
<organism evidence="1 2">
    <name type="scientific">Phaseolus vulgaris</name>
    <name type="common">Kidney bean</name>
    <name type="synonym">French bean</name>
    <dbReference type="NCBI Taxonomy" id="3885"/>
    <lineage>
        <taxon>Eukaryota</taxon>
        <taxon>Viridiplantae</taxon>
        <taxon>Streptophyta</taxon>
        <taxon>Embryophyta</taxon>
        <taxon>Tracheophyta</taxon>
        <taxon>Spermatophyta</taxon>
        <taxon>Magnoliopsida</taxon>
        <taxon>eudicotyledons</taxon>
        <taxon>Gunneridae</taxon>
        <taxon>Pentapetalae</taxon>
        <taxon>rosids</taxon>
        <taxon>fabids</taxon>
        <taxon>Fabales</taxon>
        <taxon>Fabaceae</taxon>
        <taxon>Papilionoideae</taxon>
        <taxon>50 kb inversion clade</taxon>
        <taxon>NPAAA clade</taxon>
        <taxon>indigoferoid/millettioid clade</taxon>
        <taxon>Phaseoleae</taxon>
        <taxon>Phaseolus</taxon>
    </lineage>
</organism>
<reference evidence="1" key="1">
    <citation type="submission" date="2023-07" db="EMBL/GenBank/DDBJ databases">
        <title>WGS assembly of Phaseolus vulgaris.</title>
        <authorList>
            <person name="Schmutz J."/>
            <person name="Mcclean P."/>
            <person name="Shu S."/>
            <person name="Cregan P."/>
            <person name="Rokhsar D."/>
            <person name="Jackson S."/>
        </authorList>
    </citation>
    <scope>NUCLEOTIDE SEQUENCE</scope>
</reference>
<dbReference type="EMBL" id="MU967757">
    <property type="protein sequence ID" value="KAK6646043.1"/>
    <property type="molecule type" value="Genomic_DNA"/>
</dbReference>
<accession>A0ACC3P272</accession>
<comment type="caution">
    <text evidence="1">The sequence shown here is derived from an EMBL/GenBank/DDBJ whole genome shotgun (WGS) entry which is preliminary data.</text>
</comment>
<dbReference type="Proteomes" id="UP000000226">
    <property type="component" value="Unassembled WGS sequence"/>
</dbReference>
<gene>
    <name evidence="1" type="ORF">PHAVU_L004143</name>
</gene>
<proteinExistence type="predicted"/>
<protein>
    <submittedName>
        <fullName evidence="1">Uncharacterized protein</fullName>
    </submittedName>
</protein>